<dbReference type="InterPro" id="IPR013114">
    <property type="entry name" value="FabA_FabZ"/>
</dbReference>
<keyword evidence="5 9" id="KW-0441">Lipid A biosynthesis</keyword>
<dbReference type="RefSeq" id="WP_009501859.1">
    <property type="nucleotide sequence ID" value="NZ_ANIN01000002.1"/>
</dbReference>
<dbReference type="Proteomes" id="UP000023795">
    <property type="component" value="Unassembled WGS sequence"/>
</dbReference>
<evidence type="ECO:0000313" key="10">
    <source>
        <dbReference type="EMBL" id="ELA08306.1"/>
    </source>
</evidence>
<dbReference type="GO" id="GO:0016020">
    <property type="term" value="C:membrane"/>
    <property type="evidence" value="ECO:0007669"/>
    <property type="project" value="GOC"/>
</dbReference>
<keyword evidence="6 9" id="KW-0443">Lipid metabolism</keyword>
<dbReference type="GO" id="GO:0009245">
    <property type="term" value="P:lipid A biosynthetic process"/>
    <property type="evidence" value="ECO:0007669"/>
    <property type="project" value="UniProtKB-UniRule"/>
</dbReference>
<dbReference type="eggNOG" id="COG0764">
    <property type="taxonomic scope" value="Bacteria"/>
</dbReference>
<dbReference type="HAMAP" id="MF_00406">
    <property type="entry name" value="FabZ"/>
    <property type="match status" value="1"/>
</dbReference>
<dbReference type="PANTHER" id="PTHR30272:SF1">
    <property type="entry name" value="3-HYDROXYACYL-[ACYL-CARRIER-PROTEIN] DEHYDRATASE"/>
    <property type="match status" value="1"/>
</dbReference>
<dbReference type="CDD" id="cd01288">
    <property type="entry name" value="FabZ"/>
    <property type="match status" value="1"/>
</dbReference>
<evidence type="ECO:0000256" key="5">
    <source>
        <dbReference type="ARBA" id="ARBA00022556"/>
    </source>
</evidence>
<organism evidence="10 11">
    <name type="scientific">Moraxella macacae 0408225</name>
    <dbReference type="NCBI Taxonomy" id="1230338"/>
    <lineage>
        <taxon>Bacteria</taxon>
        <taxon>Pseudomonadati</taxon>
        <taxon>Pseudomonadota</taxon>
        <taxon>Gammaproteobacteria</taxon>
        <taxon>Moraxellales</taxon>
        <taxon>Moraxellaceae</taxon>
        <taxon>Moraxella</taxon>
    </lineage>
</organism>
<proteinExistence type="inferred from homology"/>
<feature type="active site" evidence="9">
    <location>
        <position position="69"/>
    </location>
</feature>
<comment type="subcellular location">
    <subcellularLocation>
        <location evidence="1 9">Cytoplasm</location>
    </subcellularLocation>
</comment>
<dbReference type="InterPro" id="IPR029069">
    <property type="entry name" value="HotDog_dom_sf"/>
</dbReference>
<comment type="similarity">
    <text evidence="2 9">Belongs to the thioester dehydratase family. FabZ subfamily.</text>
</comment>
<gene>
    <name evidence="9 10" type="primary">fabZ</name>
    <name evidence="10" type="ORF">MOMA_07081</name>
</gene>
<evidence type="ECO:0000256" key="4">
    <source>
        <dbReference type="ARBA" id="ARBA00022516"/>
    </source>
</evidence>
<dbReference type="NCBIfam" id="TIGR01750">
    <property type="entry name" value="fabZ"/>
    <property type="match status" value="1"/>
</dbReference>
<dbReference type="OrthoDB" id="9772788at2"/>
<keyword evidence="4 9" id="KW-0444">Lipid biosynthesis</keyword>
<evidence type="ECO:0000256" key="6">
    <source>
        <dbReference type="ARBA" id="ARBA00023098"/>
    </source>
</evidence>
<dbReference type="GO" id="GO:0005737">
    <property type="term" value="C:cytoplasm"/>
    <property type="evidence" value="ECO:0007669"/>
    <property type="project" value="UniProtKB-SubCell"/>
</dbReference>
<dbReference type="AlphaFoldDB" id="L2F688"/>
<keyword evidence="7 9" id="KW-0456">Lyase</keyword>
<dbReference type="Pfam" id="PF07977">
    <property type="entry name" value="FabA"/>
    <property type="match status" value="1"/>
</dbReference>
<dbReference type="GO" id="GO:0006633">
    <property type="term" value="P:fatty acid biosynthetic process"/>
    <property type="evidence" value="ECO:0007669"/>
    <property type="project" value="UniProtKB-UniRule"/>
</dbReference>
<evidence type="ECO:0000256" key="7">
    <source>
        <dbReference type="ARBA" id="ARBA00023239"/>
    </source>
</evidence>
<dbReference type="PATRIC" id="fig|1230338.3.peg.1506"/>
<accession>L2F688</accession>
<keyword evidence="11" id="KW-1185">Reference proteome</keyword>
<sequence length="171" mass="19215">MDSALLTEHDLTALTERKITLPINSMALRDYLPHRYPFLLLDRVTACRPDEWLTAIKNVSINEPFFNGHFPEEPIMPGVLMVEALAQASGVLQFISKNMKPKDGILYLFAGVDKVRFRRLVIPGDQLVLRTQKTMARSGVYKFAASAEVAGELAVSAEIILSEQHRQYGKD</sequence>
<dbReference type="FunFam" id="3.10.129.10:FF:000001">
    <property type="entry name" value="3-hydroxyacyl-[acyl-carrier-protein] dehydratase FabZ"/>
    <property type="match status" value="1"/>
</dbReference>
<evidence type="ECO:0000313" key="11">
    <source>
        <dbReference type="Proteomes" id="UP000023795"/>
    </source>
</evidence>
<evidence type="ECO:0000256" key="3">
    <source>
        <dbReference type="ARBA" id="ARBA00022490"/>
    </source>
</evidence>
<name>L2F688_9GAMM</name>
<dbReference type="PANTHER" id="PTHR30272">
    <property type="entry name" value="3-HYDROXYACYL-[ACYL-CARRIER-PROTEIN] DEHYDRATASE"/>
    <property type="match status" value="1"/>
</dbReference>
<dbReference type="InterPro" id="IPR010084">
    <property type="entry name" value="FabZ"/>
</dbReference>
<comment type="caution">
    <text evidence="10">The sequence shown here is derived from an EMBL/GenBank/DDBJ whole genome shotgun (WGS) entry which is preliminary data.</text>
</comment>
<evidence type="ECO:0000256" key="8">
    <source>
        <dbReference type="ARBA" id="ARBA00025049"/>
    </source>
</evidence>
<dbReference type="EC" id="4.2.1.59" evidence="9"/>
<dbReference type="NCBIfam" id="NF000582">
    <property type="entry name" value="PRK00006.1"/>
    <property type="match status" value="1"/>
</dbReference>
<dbReference type="EMBL" id="ANIN01000002">
    <property type="protein sequence ID" value="ELA08306.1"/>
    <property type="molecule type" value="Genomic_DNA"/>
</dbReference>
<evidence type="ECO:0000256" key="2">
    <source>
        <dbReference type="ARBA" id="ARBA00009174"/>
    </source>
</evidence>
<dbReference type="STRING" id="1230338.MOMA_07081"/>
<protein>
    <recommendedName>
        <fullName evidence="9">3-hydroxyacyl-[acyl-carrier-protein] dehydratase FabZ</fullName>
        <ecNumber evidence="9">4.2.1.59</ecNumber>
    </recommendedName>
    <alternativeName>
        <fullName evidence="9">(3R)-hydroxymyristoyl-[acyl-carrier-protein] dehydratase</fullName>
        <shortName evidence="9">(3R)-hydroxymyristoyl-ACP dehydrase</shortName>
    </alternativeName>
    <alternativeName>
        <fullName evidence="9">Beta-hydroxyacyl-ACP dehydratase</fullName>
    </alternativeName>
</protein>
<keyword evidence="3 9" id="KW-0963">Cytoplasm</keyword>
<evidence type="ECO:0000256" key="9">
    <source>
        <dbReference type="HAMAP-Rule" id="MF_00406"/>
    </source>
</evidence>
<dbReference type="Gene3D" id="3.10.129.10">
    <property type="entry name" value="Hotdog Thioesterase"/>
    <property type="match status" value="1"/>
</dbReference>
<evidence type="ECO:0000256" key="1">
    <source>
        <dbReference type="ARBA" id="ARBA00004496"/>
    </source>
</evidence>
<comment type="function">
    <text evidence="8 9">Involved in unsaturated fatty acids biosynthesis. Catalyzes the dehydration of short chain beta-hydroxyacyl-ACPs and long chain saturated and unsaturated beta-hydroxyacyl-ACPs.</text>
</comment>
<dbReference type="SUPFAM" id="SSF54637">
    <property type="entry name" value="Thioesterase/thiol ester dehydrase-isomerase"/>
    <property type="match status" value="1"/>
</dbReference>
<dbReference type="GO" id="GO:0019171">
    <property type="term" value="F:(3R)-hydroxyacyl-[acyl-carrier-protein] dehydratase activity"/>
    <property type="evidence" value="ECO:0007669"/>
    <property type="project" value="UniProtKB-EC"/>
</dbReference>
<comment type="catalytic activity">
    <reaction evidence="9">
        <text>a (3R)-hydroxyacyl-[ACP] = a (2E)-enoyl-[ACP] + H2O</text>
        <dbReference type="Rhea" id="RHEA:13097"/>
        <dbReference type="Rhea" id="RHEA-COMP:9925"/>
        <dbReference type="Rhea" id="RHEA-COMP:9945"/>
        <dbReference type="ChEBI" id="CHEBI:15377"/>
        <dbReference type="ChEBI" id="CHEBI:78784"/>
        <dbReference type="ChEBI" id="CHEBI:78827"/>
        <dbReference type="EC" id="4.2.1.59"/>
    </reaction>
</comment>
<reference evidence="10 11" key="1">
    <citation type="journal article" date="2013" name="Genome Announc.">
        <title>Genome Sequence of Moraxella macacae 0408225, a Novel Bacterial Species Isolated from a Cynomolgus Macaque with Epistaxis.</title>
        <authorList>
            <person name="Ladner J.T."/>
            <person name="Whitehouse C.A."/>
            <person name="Koroleva G.I."/>
            <person name="Palacios G.F."/>
        </authorList>
    </citation>
    <scope>NUCLEOTIDE SEQUENCE [LARGE SCALE GENOMIC DNA]</scope>
    <source>
        <strain evidence="10 11">0408225</strain>
    </source>
</reference>